<evidence type="ECO:0000256" key="2">
    <source>
        <dbReference type="SAM" id="Phobius"/>
    </source>
</evidence>
<name>A0ABV3B7E6_9ACTN</name>
<feature type="non-terminal residue" evidence="3">
    <location>
        <position position="272"/>
    </location>
</feature>
<keyword evidence="2" id="KW-0472">Membrane</keyword>
<proteinExistence type="predicted"/>
<evidence type="ECO:0008006" key="5">
    <source>
        <dbReference type="Google" id="ProtNLM"/>
    </source>
</evidence>
<protein>
    <recommendedName>
        <fullName evidence="5">Integral membrane protein</fullName>
    </recommendedName>
</protein>
<keyword evidence="2" id="KW-1133">Transmembrane helix</keyword>
<accession>A0ABV3B7E6</accession>
<feature type="transmembrane region" description="Helical" evidence="2">
    <location>
        <begin position="136"/>
        <end position="156"/>
    </location>
</feature>
<evidence type="ECO:0000313" key="4">
    <source>
        <dbReference type="Proteomes" id="UP001551189"/>
    </source>
</evidence>
<reference evidence="3 4" key="1">
    <citation type="submission" date="2024-06" db="EMBL/GenBank/DDBJ databases">
        <title>The Natural Products Discovery Center: Release of the First 8490 Sequenced Strains for Exploring Actinobacteria Biosynthetic Diversity.</title>
        <authorList>
            <person name="Kalkreuter E."/>
            <person name="Kautsar S.A."/>
            <person name="Yang D."/>
            <person name="Bader C.D."/>
            <person name="Teijaro C.N."/>
            <person name="Fluegel L."/>
            <person name="Davis C.M."/>
            <person name="Simpson J.R."/>
            <person name="Lauterbach L."/>
            <person name="Steele A.D."/>
            <person name="Gui C."/>
            <person name="Meng S."/>
            <person name="Li G."/>
            <person name="Viehrig K."/>
            <person name="Ye F."/>
            <person name="Su P."/>
            <person name="Kiefer A.F."/>
            <person name="Nichols A."/>
            <person name="Cepeda A.J."/>
            <person name="Yan W."/>
            <person name="Fan B."/>
            <person name="Jiang Y."/>
            <person name="Adhikari A."/>
            <person name="Zheng C.-J."/>
            <person name="Schuster L."/>
            <person name="Cowan T.M."/>
            <person name="Smanski M.J."/>
            <person name="Chevrette M.G."/>
            <person name="De Carvalho L.P.S."/>
            <person name="Shen B."/>
        </authorList>
    </citation>
    <scope>NUCLEOTIDE SEQUENCE [LARGE SCALE GENOMIC DNA]</scope>
    <source>
        <strain evidence="3 4">NPDC046851</strain>
    </source>
</reference>
<evidence type="ECO:0000256" key="1">
    <source>
        <dbReference type="SAM" id="MobiDB-lite"/>
    </source>
</evidence>
<comment type="caution">
    <text evidence="3">The sequence shown here is derived from an EMBL/GenBank/DDBJ whole genome shotgun (WGS) entry which is preliminary data.</text>
</comment>
<feature type="compositionally biased region" description="Basic and acidic residues" evidence="1">
    <location>
        <begin position="1"/>
        <end position="12"/>
    </location>
</feature>
<keyword evidence="2" id="KW-0812">Transmembrane</keyword>
<feature type="region of interest" description="Disordered" evidence="1">
    <location>
        <begin position="1"/>
        <end position="35"/>
    </location>
</feature>
<keyword evidence="4" id="KW-1185">Reference proteome</keyword>
<feature type="compositionally biased region" description="Low complexity" evidence="1">
    <location>
        <begin position="26"/>
        <end position="35"/>
    </location>
</feature>
<evidence type="ECO:0000313" key="3">
    <source>
        <dbReference type="EMBL" id="MEU6805362.1"/>
    </source>
</evidence>
<gene>
    <name evidence="3" type="ORF">ABZ931_30830</name>
</gene>
<sequence>MDRATEHAEYGERPGPSETGGREATGRTGTDDGTALELLVHGVGGTTPERMLDDPRTVRVTGDDTAAVFRRIDDADAEARPADHRGGPVPEAYVWCNLTSGNGSRALWLLLLPFMVVNLAHWMRPTARHGRRTIRLHGLLVRLTGLTLTVLLVAAACEVALDLTAWQCAGTRACAEAHTWLGFLSPDLSHHGWWSSPGRRLALAAVVPTALTVLLWYLSHRTWSAYESQRPMDHAEVRPTEDDVEPVALGRPGFWYGRRLVARLRAAHTAAG</sequence>
<dbReference type="EMBL" id="JBEYXT010000200">
    <property type="protein sequence ID" value="MEU6805362.1"/>
    <property type="molecule type" value="Genomic_DNA"/>
</dbReference>
<feature type="transmembrane region" description="Helical" evidence="2">
    <location>
        <begin position="201"/>
        <end position="218"/>
    </location>
</feature>
<dbReference type="Proteomes" id="UP001551189">
    <property type="component" value="Unassembled WGS sequence"/>
</dbReference>
<organism evidence="3 4">
    <name type="scientific">Streptomyces neyagawaensis</name>
    <dbReference type="NCBI Taxonomy" id="42238"/>
    <lineage>
        <taxon>Bacteria</taxon>
        <taxon>Bacillati</taxon>
        <taxon>Actinomycetota</taxon>
        <taxon>Actinomycetes</taxon>
        <taxon>Kitasatosporales</taxon>
        <taxon>Streptomycetaceae</taxon>
        <taxon>Streptomyces</taxon>
    </lineage>
</organism>